<evidence type="ECO:0000256" key="5">
    <source>
        <dbReference type="ARBA" id="ARBA00022528"/>
    </source>
</evidence>
<evidence type="ECO:0000256" key="18">
    <source>
        <dbReference type="SAM" id="Phobius"/>
    </source>
</evidence>
<evidence type="ECO:0000256" key="6">
    <source>
        <dbReference type="ARBA" id="ARBA00022630"/>
    </source>
</evidence>
<keyword evidence="11 17" id="KW-0694">RNA-binding</keyword>
<dbReference type="Gene3D" id="3.30.43.10">
    <property type="entry name" value="Uridine Diphospho-n-acetylenolpyruvylglucosamine Reductase, domain 2"/>
    <property type="match status" value="1"/>
</dbReference>
<dbReference type="PANTHER" id="PTHR31846:SF7">
    <property type="entry name" value="CRS1 _ YHBY (CRM) DOMAIN-CONTAINING PROTEIN"/>
    <property type="match status" value="1"/>
</dbReference>
<evidence type="ECO:0000259" key="20">
    <source>
        <dbReference type="PROSITE" id="PS51387"/>
    </source>
</evidence>
<dbReference type="Pfam" id="PF01985">
    <property type="entry name" value="CRS1_YhbY"/>
    <property type="match status" value="3"/>
</dbReference>
<protein>
    <recommendedName>
        <fullName evidence="4">cytokinin dehydrogenase</fullName>
        <ecNumber evidence="4">1.5.99.12</ecNumber>
    </recommendedName>
</protein>
<dbReference type="Gene3D" id="3.40.462.10">
    <property type="entry name" value="FAD-linked oxidases, C-terminal domain"/>
    <property type="match status" value="1"/>
</dbReference>
<sequence length="1354" mass="152171">MAKTYSIPTYFILISFLINLISSLTLTWADVLPHQLHTLTIATRLRVDLDATAKAARDFGKLVQQTPAAVLYPSSIEDIVSLVKFSYNQPSPFTIAARGRGHSLGGQAMAPNGVVVDMTSLKNSGAGIGIKVTKNPVSGSYADVGGHQLWIDVLQATLEHGLAPVSWTDYLYLTVGGTLSNAGGSGQTFRHGPQISNVHEMDIITGKGELVTCSKETNSDLFYAVLGGLGQFGIITRARIPLEPAPKRVKWVRMLYDDFSTFSEDQEHLISINGLDYLEGSLITKQSPPNNWRSSFFSKSQYPIISSLLTKNGIIYSIEVVKYYDDLTSHTVDEELQELFKGLRFLPGLVFTKDVTLVDFLDRVHNGELQLQAKGLWDVPHPWLNLFVPKSRISDFNSGVFRDIILKTNQTVGPLLVYPMIRNKWDNGMSAAIPDEDIFYSIGLLHSSLLTRNLDTWEQSFLVGHHLSVVMALSPSPSNLHLHLLLQPQAHYSNTFRTLKFNCSCSYHSIQVDTQQVKVPLKTTKAKRKPRPSFFEQIRDKWSLKINSPREKFPWQEQAEETQNSSGVVVPDSEVIDSSVGSPVSSASESRFVSVPCIHESKPRNPRLVSEPEISQNSCEQGVNVVGFGSHRASVDEWSKSFQKEVDSDGKFEGEGVEVDEIPIGVLGTEKTEIEMGDANVSLNEKPPGGDEDFGNFEGFSGNSSLIELPWKRREGLQPVERDGWGRRNTRMAERMVPEHELRRLKNIALRMLERIKVGAAGVTQSLVDAIHEKWRKDEVVKLKFEGPSSCNMKRTHEILETRTGGLVIWRTGSSVVLYRGMAYKLHCVQSYIKQERDNVNISEYSQDAANVIIQDIGVKDIVKTTESVISDSARYLKDLSEEELMDLSELNHLLDELGPRFKDWSGREPLPVDADLLPSVVHEYKPPFRLLPYGMRHCLRNREMTFIRRLARTMPPHFALGRSRELQGLAMAMVKLWERSAIAKIAIKRGVQNTCNDRMAEELKNLTGGTLVSRNKDYIVFYRGNDFLPPHVMEALKERRKLRDLQQDEEEQARHRASALIDSKARSAKGPLVAGTLAETLAATSRWGSEPSEEDVGKMIRDSALARHASLVRYVGKKLAHAKAKLKKTEKALRKVQEDLEPAELPMDLETLSDEERFLFRKIGLSMKPFLLLGTRGIFDGTVENMHLHWKYRELVKIIVKGKNFAQVKHIAISLEAESGGVLVSVDRTPKGYAIIVYRGKNYQRPHALRPKNLLTKRQALARSIELQRHEALKHHISDLEERIKLLKSLPEEMKTGNGIDDKAFYSRLDGTYSTDEDMEEDEGEEAYLEIYGSEDKGSNIQNKELLLEGGSI</sequence>
<dbReference type="InterPro" id="IPR016167">
    <property type="entry name" value="FAD-bd_PCMH_sub1"/>
</dbReference>
<dbReference type="InterPro" id="IPR016164">
    <property type="entry name" value="FAD-linked_Oxase-like_C"/>
</dbReference>
<dbReference type="PROSITE" id="PS00862">
    <property type="entry name" value="OX2_COVAL_FAD"/>
    <property type="match status" value="1"/>
</dbReference>
<dbReference type="InterPro" id="IPR016170">
    <property type="entry name" value="Cytok_DH_C_sf"/>
</dbReference>
<dbReference type="Pfam" id="PF09265">
    <property type="entry name" value="Cytokin-bind"/>
    <property type="match status" value="1"/>
</dbReference>
<dbReference type="SMART" id="SM01103">
    <property type="entry name" value="CRS1_YhbY"/>
    <property type="match status" value="3"/>
</dbReference>
<keyword evidence="15" id="KW-0687">Ribonucleoprotein</keyword>
<accession>A0ABY9CQM5</accession>
<gene>
    <name evidence="21" type="ORF">VitviT2T_016361</name>
</gene>
<comment type="similarity">
    <text evidence="3">Belongs to the oxygen-dependent FAD-linked oxidoreductase family.</text>
</comment>
<evidence type="ECO:0000256" key="11">
    <source>
        <dbReference type="ARBA" id="ARBA00022884"/>
    </source>
</evidence>
<dbReference type="Gene3D" id="3.30.465.10">
    <property type="match status" value="1"/>
</dbReference>
<evidence type="ECO:0000256" key="2">
    <source>
        <dbReference type="ARBA" id="ARBA00004229"/>
    </source>
</evidence>
<evidence type="ECO:0000256" key="12">
    <source>
        <dbReference type="ARBA" id="ARBA00022946"/>
    </source>
</evidence>
<evidence type="ECO:0000256" key="9">
    <source>
        <dbReference type="ARBA" id="ARBA00022737"/>
    </source>
</evidence>
<dbReference type="InterPro" id="IPR036318">
    <property type="entry name" value="FAD-bd_PCMH-like_sf"/>
</dbReference>
<dbReference type="Pfam" id="PF01565">
    <property type="entry name" value="FAD_binding_4"/>
    <property type="match status" value="1"/>
</dbReference>
<evidence type="ECO:0000313" key="21">
    <source>
        <dbReference type="EMBL" id="WJZ97782.1"/>
    </source>
</evidence>
<keyword evidence="12" id="KW-0809">Transit peptide</keyword>
<comment type="subcellular location">
    <subcellularLocation>
        <location evidence="2">Plastid</location>
        <location evidence="2">Chloroplast</location>
    </subcellularLocation>
</comment>
<dbReference type="Gene3D" id="3.30.110.60">
    <property type="entry name" value="YhbY-like"/>
    <property type="match status" value="3"/>
</dbReference>
<keyword evidence="14" id="KW-0508">mRNA splicing</keyword>
<dbReference type="InterPro" id="IPR045278">
    <property type="entry name" value="CRS1/CFM2/CFM3"/>
</dbReference>
<dbReference type="InterPro" id="IPR016166">
    <property type="entry name" value="FAD-bd_PCMH"/>
</dbReference>
<feature type="domain" description="FAD-binding PCMH-type" evidence="20">
    <location>
        <begin position="63"/>
        <end position="245"/>
    </location>
</feature>
<dbReference type="InterPro" id="IPR016169">
    <property type="entry name" value="FAD-bd_PCMH_sub2"/>
</dbReference>
<dbReference type="EMBL" id="CP126658">
    <property type="protein sequence ID" value="WJZ97782.1"/>
    <property type="molecule type" value="Genomic_DNA"/>
</dbReference>
<evidence type="ECO:0000256" key="16">
    <source>
        <dbReference type="ARBA" id="ARBA00048224"/>
    </source>
</evidence>
<dbReference type="SUPFAM" id="SSF75471">
    <property type="entry name" value="YhbY-like"/>
    <property type="match status" value="3"/>
</dbReference>
<feature type="domain" description="CRM" evidence="19">
    <location>
        <begin position="938"/>
        <end position="1035"/>
    </location>
</feature>
<keyword evidence="6" id="KW-0285">Flavoprotein</keyword>
<keyword evidence="18" id="KW-0812">Transmembrane</keyword>
<evidence type="ECO:0000256" key="1">
    <source>
        <dbReference type="ARBA" id="ARBA00001974"/>
    </source>
</evidence>
<dbReference type="SUPFAM" id="SSF55103">
    <property type="entry name" value="FAD-linked oxidases, C-terminal domain"/>
    <property type="match status" value="1"/>
</dbReference>
<evidence type="ECO:0000256" key="17">
    <source>
        <dbReference type="PROSITE-ProRule" id="PRU00626"/>
    </source>
</evidence>
<keyword evidence="10" id="KW-0274">FAD</keyword>
<comment type="cofactor">
    <cofactor evidence="1">
        <name>FAD</name>
        <dbReference type="ChEBI" id="CHEBI:57692"/>
    </cofactor>
</comment>
<comment type="catalytic activity">
    <reaction evidence="16">
        <text>N(6)-dimethylallyladenine + A + H2O = 3-methyl-2-butenal + adenine + AH2</text>
        <dbReference type="Rhea" id="RHEA:13625"/>
        <dbReference type="ChEBI" id="CHEBI:13193"/>
        <dbReference type="ChEBI" id="CHEBI:15377"/>
        <dbReference type="ChEBI" id="CHEBI:15825"/>
        <dbReference type="ChEBI" id="CHEBI:16708"/>
        <dbReference type="ChEBI" id="CHEBI:17499"/>
        <dbReference type="ChEBI" id="CHEBI:17660"/>
        <dbReference type="EC" id="1.5.99.12"/>
    </reaction>
</comment>
<dbReference type="InterPro" id="IPR015345">
    <property type="entry name" value="Cytokinin_DH_FAD/cytokin-bd"/>
</dbReference>
<evidence type="ECO:0000256" key="13">
    <source>
        <dbReference type="ARBA" id="ARBA00023002"/>
    </source>
</evidence>
<evidence type="ECO:0000256" key="15">
    <source>
        <dbReference type="ARBA" id="ARBA00023274"/>
    </source>
</evidence>
<keyword evidence="18" id="KW-0472">Membrane</keyword>
<feature type="domain" description="CRM" evidence="19">
    <location>
        <begin position="735"/>
        <end position="831"/>
    </location>
</feature>
<keyword evidence="5" id="KW-0150">Chloroplast</keyword>
<reference evidence="21 22" key="1">
    <citation type="journal article" date="2023" name="Hortic Res">
        <title>The complete reference genome for grapevine (Vitis vinifera L.) genetics and breeding.</title>
        <authorList>
            <person name="Shi X."/>
            <person name="Cao S."/>
            <person name="Wang X."/>
            <person name="Huang S."/>
            <person name="Wang Y."/>
            <person name="Liu Z."/>
            <person name="Liu W."/>
            <person name="Leng X."/>
            <person name="Peng Y."/>
            <person name="Wang N."/>
            <person name="Wang Y."/>
            <person name="Ma Z."/>
            <person name="Xu X."/>
            <person name="Zhang F."/>
            <person name="Xue H."/>
            <person name="Zhong H."/>
            <person name="Wang Y."/>
            <person name="Zhang K."/>
            <person name="Velt A."/>
            <person name="Avia K."/>
            <person name="Holtgrawe D."/>
            <person name="Grimplet J."/>
            <person name="Matus J.T."/>
            <person name="Ware D."/>
            <person name="Wu X."/>
            <person name="Wang H."/>
            <person name="Liu C."/>
            <person name="Fang Y."/>
            <person name="Rustenholz C."/>
            <person name="Cheng Z."/>
            <person name="Xiao H."/>
            <person name="Zhou Y."/>
        </authorList>
    </citation>
    <scope>NUCLEOTIDE SEQUENCE [LARGE SCALE GENOMIC DNA]</scope>
    <source>
        <strain evidence="22">cv. Pinot noir / PN40024</strain>
        <tissue evidence="21">Leaf</tissue>
    </source>
</reference>
<dbReference type="InterPro" id="IPR035920">
    <property type="entry name" value="YhbY-like_sf"/>
</dbReference>
<keyword evidence="18" id="KW-1133">Transmembrane helix</keyword>
<dbReference type="PROSITE" id="PS51295">
    <property type="entry name" value="CRM"/>
    <property type="match status" value="3"/>
</dbReference>
<evidence type="ECO:0000313" key="22">
    <source>
        <dbReference type="Proteomes" id="UP001227230"/>
    </source>
</evidence>
<evidence type="ECO:0000256" key="7">
    <source>
        <dbReference type="ARBA" id="ARBA00022640"/>
    </source>
</evidence>
<dbReference type="InterPro" id="IPR006093">
    <property type="entry name" value="Oxy_OxRdtase_FAD_BS"/>
</dbReference>
<dbReference type="SUPFAM" id="SSF56176">
    <property type="entry name" value="FAD-binding/transporter-associated domain-like"/>
    <property type="match status" value="1"/>
</dbReference>
<evidence type="ECO:0000256" key="4">
    <source>
        <dbReference type="ARBA" id="ARBA00011928"/>
    </source>
</evidence>
<dbReference type="EC" id="1.5.99.12" evidence="4"/>
<organism evidence="21 22">
    <name type="scientific">Vitis vinifera</name>
    <name type="common">Grape</name>
    <dbReference type="NCBI Taxonomy" id="29760"/>
    <lineage>
        <taxon>Eukaryota</taxon>
        <taxon>Viridiplantae</taxon>
        <taxon>Streptophyta</taxon>
        <taxon>Embryophyta</taxon>
        <taxon>Tracheophyta</taxon>
        <taxon>Spermatophyta</taxon>
        <taxon>Magnoliopsida</taxon>
        <taxon>eudicotyledons</taxon>
        <taxon>Gunneridae</taxon>
        <taxon>Pentapetalae</taxon>
        <taxon>rosids</taxon>
        <taxon>Vitales</taxon>
        <taxon>Vitaceae</taxon>
        <taxon>Viteae</taxon>
        <taxon>Vitis</taxon>
    </lineage>
</organism>
<evidence type="ECO:0000256" key="3">
    <source>
        <dbReference type="ARBA" id="ARBA00005466"/>
    </source>
</evidence>
<evidence type="ECO:0000256" key="10">
    <source>
        <dbReference type="ARBA" id="ARBA00022827"/>
    </source>
</evidence>
<evidence type="ECO:0000256" key="8">
    <source>
        <dbReference type="ARBA" id="ARBA00022664"/>
    </source>
</evidence>
<name>A0ABY9CQM5_VITVI</name>
<keyword evidence="9" id="KW-0677">Repeat</keyword>
<keyword evidence="8" id="KW-0507">mRNA processing</keyword>
<proteinExistence type="inferred from homology"/>
<dbReference type="Proteomes" id="UP001227230">
    <property type="component" value="Chromosome 11"/>
</dbReference>
<feature type="transmembrane region" description="Helical" evidence="18">
    <location>
        <begin position="7"/>
        <end position="29"/>
    </location>
</feature>
<dbReference type="InterPro" id="IPR001890">
    <property type="entry name" value="RNA-binding_CRM"/>
</dbReference>
<keyword evidence="13" id="KW-0560">Oxidoreductase</keyword>
<dbReference type="InterPro" id="IPR006094">
    <property type="entry name" value="Oxid_FAD_bind_N"/>
</dbReference>
<dbReference type="PANTHER" id="PTHR31846">
    <property type="entry name" value="CRS1 / YHBY (CRM) DOMAIN-CONTAINING PROTEIN"/>
    <property type="match status" value="1"/>
</dbReference>
<keyword evidence="22" id="KW-1185">Reference proteome</keyword>
<keyword evidence="7" id="KW-0934">Plastid</keyword>
<dbReference type="PROSITE" id="PS51387">
    <property type="entry name" value="FAD_PCMH"/>
    <property type="match status" value="1"/>
</dbReference>
<evidence type="ECO:0000256" key="14">
    <source>
        <dbReference type="ARBA" id="ARBA00023187"/>
    </source>
</evidence>
<feature type="domain" description="CRM" evidence="19">
    <location>
        <begin position="1151"/>
        <end position="1251"/>
    </location>
</feature>
<evidence type="ECO:0000259" key="19">
    <source>
        <dbReference type="PROSITE" id="PS51295"/>
    </source>
</evidence>